<dbReference type="PANTHER" id="PTHR16537">
    <property type="entry name" value="SJOEGREN SYNDROME/SCLERODERMA AUTOANTIGEN 1"/>
    <property type="match status" value="1"/>
</dbReference>
<comment type="caution">
    <text evidence="2">The sequence shown here is derived from an EMBL/GenBank/DDBJ whole genome shotgun (WGS) entry which is preliminary data.</text>
</comment>
<dbReference type="KEGG" id="cput:CONPUDRAFT_123254"/>
<dbReference type="OMA" id="MLKGWIL"/>
<dbReference type="Proteomes" id="UP000053558">
    <property type="component" value="Unassembled WGS sequence"/>
</dbReference>
<dbReference type="Pfam" id="PF06677">
    <property type="entry name" value="Auto_anti-p27"/>
    <property type="match status" value="2"/>
</dbReference>
<dbReference type="EMBL" id="JH711577">
    <property type="protein sequence ID" value="EIW82386.1"/>
    <property type="molecule type" value="Genomic_DNA"/>
</dbReference>
<accession>A0A5M3MTG2</accession>
<dbReference type="PANTHER" id="PTHR16537:SF1">
    <property type="entry name" value="PROTEIN ZNRD2"/>
    <property type="match status" value="1"/>
</dbReference>
<dbReference type="AlphaFoldDB" id="A0A5M3MTG2"/>
<dbReference type="InterPro" id="IPR009563">
    <property type="entry name" value="SSSCA1"/>
</dbReference>
<name>A0A5M3MTG2_CONPW</name>
<dbReference type="InterPro" id="IPR051888">
    <property type="entry name" value="UPF0148_domain"/>
</dbReference>
<dbReference type="RefSeq" id="XP_007768066.1">
    <property type="nucleotide sequence ID" value="XM_007769876.1"/>
</dbReference>
<evidence type="ECO:0000313" key="3">
    <source>
        <dbReference type="Proteomes" id="UP000053558"/>
    </source>
</evidence>
<organism evidence="2 3">
    <name type="scientific">Coniophora puteana (strain RWD-64-598)</name>
    <name type="common">Brown rot fungus</name>
    <dbReference type="NCBI Taxonomy" id="741705"/>
    <lineage>
        <taxon>Eukaryota</taxon>
        <taxon>Fungi</taxon>
        <taxon>Dikarya</taxon>
        <taxon>Basidiomycota</taxon>
        <taxon>Agaricomycotina</taxon>
        <taxon>Agaricomycetes</taxon>
        <taxon>Agaricomycetidae</taxon>
        <taxon>Boletales</taxon>
        <taxon>Coniophorineae</taxon>
        <taxon>Coniophoraceae</taxon>
        <taxon>Coniophora</taxon>
    </lineage>
</organism>
<feature type="compositionally biased region" description="Polar residues" evidence="1">
    <location>
        <begin position="83"/>
        <end position="100"/>
    </location>
</feature>
<feature type="compositionally biased region" description="Low complexity" evidence="1">
    <location>
        <begin position="58"/>
        <end position="80"/>
    </location>
</feature>
<evidence type="ECO:0008006" key="4">
    <source>
        <dbReference type="Google" id="ProtNLM"/>
    </source>
</evidence>
<feature type="region of interest" description="Disordered" evidence="1">
    <location>
        <begin position="58"/>
        <end position="103"/>
    </location>
</feature>
<protein>
    <recommendedName>
        <fullName evidence="4">Sjogrens syndrome scleroderma autoantigen 1 family protein</fullName>
    </recommendedName>
</protein>
<gene>
    <name evidence="2" type="ORF">CONPUDRAFT_123254</name>
</gene>
<evidence type="ECO:0000313" key="2">
    <source>
        <dbReference type="EMBL" id="EIW82386.1"/>
    </source>
</evidence>
<reference evidence="3" key="1">
    <citation type="journal article" date="2012" name="Science">
        <title>The Paleozoic origin of enzymatic lignin decomposition reconstructed from 31 fungal genomes.</title>
        <authorList>
            <person name="Floudas D."/>
            <person name="Binder M."/>
            <person name="Riley R."/>
            <person name="Barry K."/>
            <person name="Blanchette R.A."/>
            <person name="Henrissat B."/>
            <person name="Martinez A.T."/>
            <person name="Otillar R."/>
            <person name="Spatafora J.W."/>
            <person name="Yadav J.S."/>
            <person name="Aerts A."/>
            <person name="Benoit I."/>
            <person name="Boyd A."/>
            <person name="Carlson A."/>
            <person name="Copeland A."/>
            <person name="Coutinho P.M."/>
            <person name="de Vries R.P."/>
            <person name="Ferreira P."/>
            <person name="Findley K."/>
            <person name="Foster B."/>
            <person name="Gaskell J."/>
            <person name="Glotzer D."/>
            <person name="Gorecki P."/>
            <person name="Heitman J."/>
            <person name="Hesse C."/>
            <person name="Hori C."/>
            <person name="Igarashi K."/>
            <person name="Jurgens J.A."/>
            <person name="Kallen N."/>
            <person name="Kersten P."/>
            <person name="Kohler A."/>
            <person name="Kuees U."/>
            <person name="Kumar T.K.A."/>
            <person name="Kuo A."/>
            <person name="LaButti K."/>
            <person name="Larrondo L.F."/>
            <person name="Lindquist E."/>
            <person name="Ling A."/>
            <person name="Lombard V."/>
            <person name="Lucas S."/>
            <person name="Lundell T."/>
            <person name="Martin R."/>
            <person name="McLaughlin D.J."/>
            <person name="Morgenstern I."/>
            <person name="Morin E."/>
            <person name="Murat C."/>
            <person name="Nagy L.G."/>
            <person name="Nolan M."/>
            <person name="Ohm R.A."/>
            <person name="Patyshakuliyeva A."/>
            <person name="Rokas A."/>
            <person name="Ruiz-Duenas F.J."/>
            <person name="Sabat G."/>
            <person name="Salamov A."/>
            <person name="Samejima M."/>
            <person name="Schmutz J."/>
            <person name="Slot J.C."/>
            <person name="St John F."/>
            <person name="Stenlid J."/>
            <person name="Sun H."/>
            <person name="Sun S."/>
            <person name="Syed K."/>
            <person name="Tsang A."/>
            <person name="Wiebenga A."/>
            <person name="Young D."/>
            <person name="Pisabarro A."/>
            <person name="Eastwood D.C."/>
            <person name="Martin F."/>
            <person name="Cullen D."/>
            <person name="Grigoriev I.V."/>
            <person name="Hibbett D.S."/>
        </authorList>
    </citation>
    <scope>NUCLEOTIDE SEQUENCE [LARGE SCALE GENOMIC DNA]</scope>
    <source>
        <strain evidence="3">RWD-64-598 SS2</strain>
    </source>
</reference>
<keyword evidence="3" id="KW-1185">Reference proteome</keyword>
<dbReference type="OrthoDB" id="28939at2759"/>
<evidence type="ECO:0000256" key="1">
    <source>
        <dbReference type="SAM" id="MobiDB-lite"/>
    </source>
</evidence>
<proteinExistence type="predicted"/>
<dbReference type="GeneID" id="19199745"/>
<sequence>MSRLIDVPNKLAEYMIQGWVLTDIICQNADCNVPLMRPPPGSSSSALFCAHCDVTGSSSTQHESSVSVPSQSASTVSSRSMESRPSTPPTEISSSLSSPTFAPPIETEDVIRRRQQSDLASSEIGKRLLKGWAMLGEECPGARCFGIPLVRPPKAGGGKDPRMECVICGTVYMCEPGSQRLTIVATDAESSSVQTTVPTSSRNGTAPSTLPWGEAVSDARSDRLKSLGTTILSAPIPPTIKHQETSQLISSQPRAVHASTLHASTQALELSLQTLTDKLSVLCASPAIGDPSSIGTVAEAISKVAQALDHVSRLGRDDR</sequence>